<evidence type="ECO:0000259" key="2">
    <source>
        <dbReference type="Pfam" id="PF13690"/>
    </source>
</evidence>
<dbReference type="SUPFAM" id="SSF103039">
    <property type="entry name" value="CheC-like"/>
    <property type="match status" value="1"/>
</dbReference>
<dbReference type="EMBL" id="VGJX01000827">
    <property type="protein sequence ID" value="MBM3276031.1"/>
    <property type="molecule type" value="Genomic_DNA"/>
</dbReference>
<dbReference type="GO" id="GO:0006935">
    <property type="term" value="P:chemotaxis"/>
    <property type="evidence" value="ECO:0007669"/>
    <property type="project" value="UniProtKB-KW"/>
</dbReference>
<organism evidence="3 4">
    <name type="scientific">Candidatus Tanganyikabacteria bacterium</name>
    <dbReference type="NCBI Taxonomy" id="2961651"/>
    <lineage>
        <taxon>Bacteria</taxon>
        <taxon>Bacillati</taxon>
        <taxon>Candidatus Sericytochromatia</taxon>
        <taxon>Candidatus Tanganyikabacteria</taxon>
    </lineage>
</organism>
<comment type="caution">
    <text evidence="3">The sequence shown here is derived from an EMBL/GenBank/DDBJ whole genome shotgun (WGS) entry which is preliminary data.</text>
</comment>
<protein>
    <submittedName>
        <fullName evidence="3">Chemotaxis protein CheX</fullName>
    </submittedName>
</protein>
<feature type="non-terminal residue" evidence="3">
    <location>
        <position position="1"/>
    </location>
</feature>
<feature type="domain" description="Chemotaxis phosphatase CheX-like" evidence="2">
    <location>
        <begin position="37"/>
        <end position="110"/>
    </location>
</feature>
<evidence type="ECO:0000313" key="3">
    <source>
        <dbReference type="EMBL" id="MBM3276031.1"/>
    </source>
</evidence>
<accession>A0A937X9G6</accession>
<dbReference type="InterPro" id="IPR028976">
    <property type="entry name" value="CheC-like_sf"/>
</dbReference>
<dbReference type="Gene3D" id="3.40.1550.10">
    <property type="entry name" value="CheC-like"/>
    <property type="match status" value="1"/>
</dbReference>
<proteinExistence type="predicted"/>
<reference evidence="3 4" key="1">
    <citation type="submission" date="2019-03" db="EMBL/GenBank/DDBJ databases">
        <title>Lake Tanganyika Metagenome-Assembled Genomes (MAGs).</title>
        <authorList>
            <person name="Tran P."/>
        </authorList>
    </citation>
    <scope>NUCLEOTIDE SEQUENCE [LARGE SCALE GENOMIC DNA]</scope>
    <source>
        <strain evidence="3">K_DeepCast_65m_m2_236</strain>
    </source>
</reference>
<dbReference type="InterPro" id="IPR028051">
    <property type="entry name" value="CheX-like_dom"/>
</dbReference>
<sequence length="141" mass="15940">MVLKLFKRIVHENVLIEDCHQERSQWLGYDWNVSQVMTGDVNATLVIGIPTKLLLKIATKMLEEPFEDATELVQDASKEFLNVMCGNICAKLSQRDLVVNLEPPAIVQRTYNTELPAGYAVITSLIAVESRFNLAIIQHEK</sequence>
<evidence type="ECO:0000313" key="4">
    <source>
        <dbReference type="Proteomes" id="UP000703893"/>
    </source>
</evidence>
<name>A0A937X9G6_9BACT</name>
<dbReference type="AlphaFoldDB" id="A0A937X9G6"/>
<evidence type="ECO:0000256" key="1">
    <source>
        <dbReference type="ARBA" id="ARBA00022500"/>
    </source>
</evidence>
<gene>
    <name evidence="3" type="ORF">FJZ00_12830</name>
</gene>
<dbReference type="Proteomes" id="UP000703893">
    <property type="component" value="Unassembled WGS sequence"/>
</dbReference>
<dbReference type="Pfam" id="PF13690">
    <property type="entry name" value="CheX"/>
    <property type="match status" value="1"/>
</dbReference>
<keyword evidence="1" id="KW-0145">Chemotaxis</keyword>